<reference evidence="3 4" key="1">
    <citation type="journal article" date="2019" name="Mol. Ecol. Resour.">
        <title>Improving Illumina assemblies with Hi-C and long reads: an example with the North African dromedary.</title>
        <authorList>
            <person name="Elbers J.P."/>
            <person name="Rogers M.F."/>
            <person name="Perelman P.L."/>
            <person name="Proskuryakova A.A."/>
            <person name="Serdyukova N.A."/>
            <person name="Johnson W.E."/>
            <person name="Horin P."/>
            <person name="Corander J."/>
            <person name="Murphy D."/>
            <person name="Burger P.A."/>
        </authorList>
    </citation>
    <scope>NUCLEOTIDE SEQUENCE [LARGE SCALE GENOMIC DNA]</scope>
    <source>
        <strain evidence="3">Drom800</strain>
        <tissue evidence="3">Blood</tissue>
    </source>
</reference>
<dbReference type="PANTHER" id="PTHR13389">
    <property type="entry name" value="PUMILIO HOMOLOG 3"/>
    <property type="match status" value="1"/>
</dbReference>
<gene>
    <name evidence="3" type="ORF">Cadr_000015700</name>
</gene>
<dbReference type="GO" id="GO:0003729">
    <property type="term" value="F:mRNA binding"/>
    <property type="evidence" value="ECO:0007669"/>
    <property type="project" value="TreeGrafter"/>
</dbReference>
<organism evidence="3 4">
    <name type="scientific">Camelus dromedarius</name>
    <name type="common">Dromedary</name>
    <name type="synonym">Arabian camel</name>
    <dbReference type="NCBI Taxonomy" id="9838"/>
    <lineage>
        <taxon>Eukaryota</taxon>
        <taxon>Metazoa</taxon>
        <taxon>Chordata</taxon>
        <taxon>Craniata</taxon>
        <taxon>Vertebrata</taxon>
        <taxon>Euteleostomi</taxon>
        <taxon>Mammalia</taxon>
        <taxon>Eutheria</taxon>
        <taxon>Laurasiatheria</taxon>
        <taxon>Artiodactyla</taxon>
        <taxon>Tylopoda</taxon>
        <taxon>Camelidae</taxon>
        <taxon>Camelus</taxon>
    </lineage>
</organism>
<protein>
    <submittedName>
        <fullName evidence="3">Pumilio-like protein 3</fullName>
    </submittedName>
</protein>
<evidence type="ECO:0000259" key="2">
    <source>
        <dbReference type="Pfam" id="PF08144"/>
    </source>
</evidence>
<keyword evidence="1" id="KW-0694">RNA-binding</keyword>
<evidence type="ECO:0000313" key="4">
    <source>
        <dbReference type="Proteomes" id="UP000299084"/>
    </source>
</evidence>
<feature type="domain" description="CPL" evidence="2">
    <location>
        <begin position="82"/>
        <end position="128"/>
    </location>
</feature>
<comment type="caution">
    <text evidence="3">The sequence shown here is derived from an EMBL/GenBank/DDBJ whole genome shotgun (WGS) entry which is preliminary data.</text>
</comment>
<dbReference type="EMBL" id="JWIN03000004">
    <property type="protein sequence ID" value="KAB1280124.1"/>
    <property type="molecule type" value="Genomic_DNA"/>
</dbReference>
<dbReference type="GO" id="GO:0005730">
    <property type="term" value="C:nucleolus"/>
    <property type="evidence" value="ECO:0007669"/>
    <property type="project" value="TreeGrafter"/>
</dbReference>
<evidence type="ECO:0000313" key="3">
    <source>
        <dbReference type="EMBL" id="KAB1280124.1"/>
    </source>
</evidence>
<evidence type="ECO:0000256" key="1">
    <source>
        <dbReference type="ARBA" id="ARBA00022884"/>
    </source>
</evidence>
<keyword evidence="4" id="KW-1185">Reference proteome</keyword>
<dbReference type="PANTHER" id="PTHR13389:SF0">
    <property type="entry name" value="PUMILIO HOMOLOG 3"/>
    <property type="match status" value="1"/>
</dbReference>
<dbReference type="Proteomes" id="UP000299084">
    <property type="component" value="Unassembled WGS sequence"/>
</dbReference>
<dbReference type="AlphaFoldDB" id="A0A5N4EA13"/>
<dbReference type="GO" id="GO:0006417">
    <property type="term" value="P:regulation of translation"/>
    <property type="evidence" value="ECO:0007669"/>
    <property type="project" value="TreeGrafter"/>
</dbReference>
<accession>A0A5N4EA13</accession>
<sequence length="203" mass="22058">MRDGERREVGRDSLRGPGATRRADCLNTLGRCVRSEGSSVGRRSPVCPRLHAESLDAVPAIDAALGEEHSGAEKRLPSRLIRQCSLCAGGPLYLGTAQHQLHIAEHPAGHLVLKWLIEQDEKMKENGREGCFAKTLVEHVGMKNLKSWAGVNRGAIILSSLLQSSDQEVANKVKAGLKSLIPTLEKNKNTSKGIEMLLEKLTA</sequence>
<dbReference type="InterPro" id="IPR012959">
    <property type="entry name" value="CPL_dom"/>
</dbReference>
<dbReference type="InterPro" id="IPR040059">
    <property type="entry name" value="PUM3"/>
</dbReference>
<dbReference type="Pfam" id="PF08144">
    <property type="entry name" value="CPL"/>
    <property type="match status" value="1"/>
</dbReference>
<proteinExistence type="predicted"/>
<name>A0A5N4EA13_CAMDR</name>